<reference evidence="1 2" key="1">
    <citation type="submission" date="2018-09" db="EMBL/GenBank/DDBJ databases">
        <title>Genome sequencing of strain 6GH32-13.</title>
        <authorList>
            <person name="Weon H.-Y."/>
            <person name="Heo J."/>
            <person name="Kwon S.-W."/>
        </authorList>
    </citation>
    <scope>NUCLEOTIDE SEQUENCE [LARGE SCALE GENOMIC DNA]</scope>
    <source>
        <strain evidence="1 2">5GH32-13</strain>
    </source>
</reference>
<dbReference type="AlphaFoldDB" id="A0A3B7ML48"/>
<sequence length="78" mass="9144">MFSPHKIEDYKQFQLWAVRSDDSDACYIRIKDKDDTGDNFKILLKTVDCSFVEGDHAARQKALVEVKKYIDNNLMTDR</sequence>
<evidence type="ECO:0000313" key="1">
    <source>
        <dbReference type="EMBL" id="AXY73736.1"/>
    </source>
</evidence>
<dbReference type="EMBL" id="CP032157">
    <property type="protein sequence ID" value="AXY73736.1"/>
    <property type="molecule type" value="Genomic_DNA"/>
</dbReference>
<dbReference type="Proteomes" id="UP000263900">
    <property type="component" value="Chromosome"/>
</dbReference>
<protein>
    <submittedName>
        <fullName evidence="1">Uncharacterized protein</fullName>
    </submittedName>
</protein>
<gene>
    <name evidence="1" type="ORF">D3H65_06985</name>
</gene>
<dbReference type="KEGG" id="pseg:D3H65_06985"/>
<keyword evidence="2" id="KW-1185">Reference proteome</keyword>
<organism evidence="1 2">
    <name type="scientific">Paraflavitalea soli</name>
    <dbReference type="NCBI Taxonomy" id="2315862"/>
    <lineage>
        <taxon>Bacteria</taxon>
        <taxon>Pseudomonadati</taxon>
        <taxon>Bacteroidota</taxon>
        <taxon>Chitinophagia</taxon>
        <taxon>Chitinophagales</taxon>
        <taxon>Chitinophagaceae</taxon>
        <taxon>Paraflavitalea</taxon>
    </lineage>
</organism>
<accession>A0A3B7ML48</accession>
<name>A0A3B7ML48_9BACT</name>
<proteinExistence type="predicted"/>
<dbReference type="RefSeq" id="WP_119049571.1">
    <property type="nucleotide sequence ID" value="NZ_CP032157.1"/>
</dbReference>
<evidence type="ECO:0000313" key="2">
    <source>
        <dbReference type="Proteomes" id="UP000263900"/>
    </source>
</evidence>